<dbReference type="OrthoDB" id="8794977at2"/>
<dbReference type="EMBL" id="MPOG01000018">
    <property type="protein sequence ID" value="OOH93399.1"/>
    <property type="molecule type" value="Genomic_DNA"/>
</dbReference>
<reference evidence="1 2" key="1">
    <citation type="submission" date="2016-11" db="EMBL/GenBank/DDBJ databases">
        <title>Genome sequence and comparative genomic analysis of clinical strain Elizabethkingia meningoseptica 61421 PRCM.</title>
        <authorList>
            <person name="Wang M."/>
            <person name="Hu S."/>
            <person name="Cao L."/>
            <person name="Jiang T."/>
            <person name="Zhou Y."/>
            <person name="Ming D."/>
        </authorList>
    </citation>
    <scope>NUCLEOTIDE SEQUENCE [LARGE SCALE GENOMIC DNA]</scope>
    <source>
        <strain evidence="1 2">61421 PRCM</strain>
    </source>
</reference>
<accession>A0A1V3TWG8</accession>
<name>A0A1V3TWG8_ELIME</name>
<keyword evidence="2" id="KW-1185">Reference proteome</keyword>
<organism evidence="1 2">
    <name type="scientific">Elizabethkingia meningoseptica</name>
    <name type="common">Chryseobacterium meningosepticum</name>
    <dbReference type="NCBI Taxonomy" id="238"/>
    <lineage>
        <taxon>Bacteria</taxon>
        <taxon>Pseudomonadati</taxon>
        <taxon>Bacteroidota</taxon>
        <taxon>Flavobacteriia</taxon>
        <taxon>Flavobacteriales</taxon>
        <taxon>Weeksellaceae</taxon>
        <taxon>Elizabethkingia</taxon>
    </lineage>
</organism>
<dbReference type="Proteomes" id="UP000188947">
    <property type="component" value="Unassembled WGS sequence"/>
</dbReference>
<gene>
    <name evidence="1" type="ORF">BMF97_15710</name>
</gene>
<protein>
    <submittedName>
        <fullName evidence="1">Uncharacterized protein</fullName>
    </submittedName>
</protein>
<dbReference type="STRING" id="238.BBD35_00955"/>
<comment type="caution">
    <text evidence="1">The sequence shown here is derived from an EMBL/GenBank/DDBJ whole genome shotgun (WGS) entry which is preliminary data.</text>
</comment>
<dbReference type="AlphaFoldDB" id="A0A1V3TWG8"/>
<sequence>MSQKEVECSVHGRQKMGLLCTHLAYSLLDKIPVGFYEHDEGDMGRPDAWCNQCEQAWELTETEEDRENWFLNCDHKIVCAACWDEAKELNSQ</sequence>
<dbReference type="eggNOG" id="ENOG5033I86">
    <property type="taxonomic scope" value="Bacteria"/>
</dbReference>
<proteinExistence type="predicted"/>
<evidence type="ECO:0000313" key="1">
    <source>
        <dbReference type="EMBL" id="OOH93399.1"/>
    </source>
</evidence>
<evidence type="ECO:0000313" key="2">
    <source>
        <dbReference type="Proteomes" id="UP000188947"/>
    </source>
</evidence>
<dbReference type="RefSeq" id="WP_069215686.1">
    <property type="nucleotide sequence ID" value="NZ_CP016378.1"/>
</dbReference>